<dbReference type="InterPro" id="IPR029033">
    <property type="entry name" value="His_PPase_superfam"/>
</dbReference>
<evidence type="ECO:0000256" key="2">
    <source>
        <dbReference type="PIRSR" id="PIRSR613078-2"/>
    </source>
</evidence>
<dbReference type="GO" id="GO:0016791">
    <property type="term" value="F:phosphatase activity"/>
    <property type="evidence" value="ECO:0007669"/>
    <property type="project" value="TreeGrafter"/>
</dbReference>
<dbReference type="RefSeq" id="WP_106502441.1">
    <property type="nucleotide sequence ID" value="NZ_PXXO01000005.1"/>
</dbReference>
<organism evidence="4 5">
    <name type="scientific">Cyanobium usitatum str. Tous</name>
    <dbReference type="NCBI Taxonomy" id="2116684"/>
    <lineage>
        <taxon>Bacteria</taxon>
        <taxon>Bacillati</taxon>
        <taxon>Cyanobacteriota</taxon>
        <taxon>Cyanophyceae</taxon>
        <taxon>Synechococcales</taxon>
        <taxon>Prochlorococcaceae</taxon>
        <taxon>Cyanobium</taxon>
    </lineage>
</organism>
<proteinExistence type="predicted"/>
<dbReference type="OrthoDB" id="9781415at2"/>
<dbReference type="Proteomes" id="UP000243002">
    <property type="component" value="Unassembled WGS sequence"/>
</dbReference>
<dbReference type="EMBL" id="PXXO01000005">
    <property type="protein sequence ID" value="PSJ05922.1"/>
    <property type="molecule type" value="Genomic_DNA"/>
</dbReference>
<protein>
    <submittedName>
        <fullName evidence="4">Histidine phosphatase family protein</fullName>
    </submittedName>
</protein>
<feature type="site" description="Transition state stabilizer" evidence="3">
    <location>
        <position position="379"/>
    </location>
</feature>
<dbReference type="SMART" id="SM00855">
    <property type="entry name" value="PGAM"/>
    <property type="match status" value="2"/>
</dbReference>
<accession>A0A2P7MXH8</accession>
<evidence type="ECO:0000256" key="1">
    <source>
        <dbReference type="PIRSR" id="PIRSR613078-1"/>
    </source>
</evidence>
<feature type="binding site" evidence="2">
    <location>
        <position position="285"/>
    </location>
    <ligand>
        <name>substrate</name>
    </ligand>
</feature>
<evidence type="ECO:0000313" key="5">
    <source>
        <dbReference type="Proteomes" id="UP000243002"/>
    </source>
</evidence>
<dbReference type="Gene3D" id="3.40.50.1240">
    <property type="entry name" value="Phosphoglycerate mutase-like"/>
    <property type="match status" value="2"/>
</dbReference>
<dbReference type="Pfam" id="PF00300">
    <property type="entry name" value="His_Phos_1"/>
    <property type="match status" value="2"/>
</dbReference>
<sequence>MPLRIVLVRHGLSSFNVEHRIQGRDDLSSLTATGQSQACATGAALRDLTCAAAYCSPLRRAAETARLLLAEQGQGLVAEQAEGLLEIDLAPWSGLLRQELRERYPEQEQQWRQAPELLELQRPDGSSYLPLPELMAQAQQFRHFLFDRHAAALADDQAPPQTVLVVAHNAILRCLLLALLELPLSGFRRLRVDNCSISVLNVSKGGVQVESLNGVAHLGEPLPPKASGARLLLVRHGETDWNREGRFQGQIDIPLNANGRSQAEAAGSFLAPVSIDRAYTSCMARPRQTAEAILSSHPGVPLTSSTGLVEIGHGLWEGRLEQEIAAGWPELLADWKRAPHTVQMPEGETLQEVWDRSLTTWARIAASLRADETALVVAHDAVNKTILCGLLGLQPADIWAIKQGNGGVTVIDYPEGPAGRPVVAAMNLTTHLGGVLDRTAAGAL</sequence>
<dbReference type="InterPro" id="IPR013078">
    <property type="entry name" value="His_Pase_superF_clade-1"/>
</dbReference>
<dbReference type="InterPro" id="IPR001345">
    <property type="entry name" value="PG/BPGM_mutase_AS"/>
</dbReference>
<evidence type="ECO:0000256" key="3">
    <source>
        <dbReference type="PIRSR" id="PIRSR613078-3"/>
    </source>
</evidence>
<name>A0A2P7MXH8_9CYAN</name>
<dbReference type="CDD" id="cd07067">
    <property type="entry name" value="HP_PGM_like"/>
    <property type="match status" value="2"/>
</dbReference>
<comment type="caution">
    <text evidence="4">The sequence shown here is derived from an EMBL/GenBank/DDBJ whole genome shotgun (WGS) entry which is preliminary data.</text>
</comment>
<dbReference type="PANTHER" id="PTHR48100:SF10">
    <property type="entry name" value="2-CARBOXY-D-ARABINITOL-1-PHOSPHATASE-RELATED"/>
    <property type="match status" value="1"/>
</dbReference>
<dbReference type="SUPFAM" id="SSF53254">
    <property type="entry name" value="Phosphoglycerate mutase-like"/>
    <property type="match status" value="2"/>
</dbReference>
<dbReference type="PROSITE" id="PS00175">
    <property type="entry name" value="PG_MUTASE"/>
    <property type="match status" value="1"/>
</dbReference>
<reference evidence="4 5" key="1">
    <citation type="journal article" date="2018" name="Environ. Microbiol.">
        <title>Ecological and genomic features of two widespread freshwater picocyanobacteria.</title>
        <authorList>
            <person name="Cabello-Yeves P.J."/>
            <person name="Picazo A."/>
            <person name="Camacho A."/>
            <person name="Callieri C."/>
            <person name="Rosselli R."/>
            <person name="Roda-Garcia J.J."/>
            <person name="Coutinho F.H."/>
            <person name="Rodriguez-Valera F."/>
        </authorList>
    </citation>
    <scope>NUCLEOTIDE SEQUENCE [LARGE SCALE GENOMIC DNA]</scope>
    <source>
        <strain evidence="4 5">Tous</strain>
    </source>
</reference>
<dbReference type="AlphaFoldDB" id="A0A2P7MXH8"/>
<feature type="active site" description="Proton donor/acceptor" evidence="1">
    <location>
        <position position="310"/>
    </location>
</feature>
<gene>
    <name evidence="4" type="ORF">C7K55_05590</name>
</gene>
<keyword evidence="5" id="KW-1185">Reference proteome</keyword>
<dbReference type="InterPro" id="IPR050275">
    <property type="entry name" value="PGM_Phosphatase"/>
</dbReference>
<feature type="active site" description="Tele-phosphohistidine intermediate" evidence="1">
    <location>
        <position position="236"/>
    </location>
</feature>
<evidence type="ECO:0000313" key="4">
    <source>
        <dbReference type="EMBL" id="PSJ05922.1"/>
    </source>
</evidence>
<feature type="binding site" evidence="2">
    <location>
        <begin position="235"/>
        <end position="242"/>
    </location>
    <ligand>
        <name>substrate</name>
    </ligand>
</feature>
<dbReference type="PANTHER" id="PTHR48100">
    <property type="entry name" value="BROAD-SPECIFICITY PHOSPHATASE YOR283W-RELATED"/>
    <property type="match status" value="1"/>
</dbReference>